<keyword evidence="2" id="KW-0378">Hydrolase</keyword>
<evidence type="ECO:0000313" key="3">
    <source>
        <dbReference type="Proteomes" id="UP001596111"/>
    </source>
</evidence>
<dbReference type="InterPro" id="IPR011055">
    <property type="entry name" value="Dup_hybrid_motif"/>
</dbReference>
<dbReference type="EMBL" id="JBHSNG010000030">
    <property type="protein sequence ID" value="MFC5583047.1"/>
    <property type="molecule type" value="Genomic_DNA"/>
</dbReference>
<dbReference type="PANTHER" id="PTHR21666:SF270">
    <property type="entry name" value="MUREIN HYDROLASE ACTIVATOR ENVC"/>
    <property type="match status" value="1"/>
</dbReference>
<feature type="domain" description="M23ase beta-sheet core" evidence="1">
    <location>
        <begin position="42"/>
        <end position="143"/>
    </location>
</feature>
<sequence length="195" mass="20977">MFYTRAGRARLPGRFAIDFVKVDDKGRVTAGDADLVRDAFGYGDDVLAVADATVAAVHDGMDEASRISARTTPPVDEDAGNYVALRLSDGCFAFYEHLRKGSVRVAAGDKVRTGEVIGSLGFSGESTGPHLHFHVADGSTPLDAEGRPFEIRSYRKLGHYDDISKLGSPWMPMVDGKSATRVGEWPDGNDVVAFP</sequence>
<dbReference type="EC" id="3.4.24.-" evidence="2"/>
<dbReference type="GO" id="GO:0016787">
    <property type="term" value="F:hydrolase activity"/>
    <property type="evidence" value="ECO:0007669"/>
    <property type="project" value="UniProtKB-KW"/>
</dbReference>
<proteinExistence type="predicted"/>
<comment type="caution">
    <text evidence="2">The sequence shown here is derived from an EMBL/GenBank/DDBJ whole genome shotgun (WGS) entry which is preliminary data.</text>
</comment>
<dbReference type="PANTHER" id="PTHR21666">
    <property type="entry name" value="PEPTIDASE-RELATED"/>
    <property type="match status" value="1"/>
</dbReference>
<protein>
    <submittedName>
        <fullName evidence="2">M23 family metallopeptidase</fullName>
        <ecNumber evidence="2">3.4.24.-</ecNumber>
    </submittedName>
</protein>
<gene>
    <name evidence="2" type="ORF">ACFPPB_18185</name>
</gene>
<dbReference type="RefSeq" id="WP_377329707.1">
    <property type="nucleotide sequence ID" value="NZ_JBHSNG010000030.1"/>
</dbReference>
<evidence type="ECO:0000259" key="1">
    <source>
        <dbReference type="Pfam" id="PF01551"/>
    </source>
</evidence>
<dbReference type="InterPro" id="IPR050570">
    <property type="entry name" value="Cell_wall_metabolism_enzyme"/>
</dbReference>
<dbReference type="CDD" id="cd12797">
    <property type="entry name" value="M23_peptidase"/>
    <property type="match status" value="1"/>
</dbReference>
<dbReference type="Proteomes" id="UP001596111">
    <property type="component" value="Unassembled WGS sequence"/>
</dbReference>
<dbReference type="Gene3D" id="2.70.70.10">
    <property type="entry name" value="Glucose Permease (Domain IIA)"/>
    <property type="match status" value="1"/>
</dbReference>
<dbReference type="SUPFAM" id="SSF51261">
    <property type="entry name" value="Duplicated hybrid motif"/>
    <property type="match status" value="1"/>
</dbReference>
<evidence type="ECO:0000313" key="2">
    <source>
        <dbReference type="EMBL" id="MFC5583047.1"/>
    </source>
</evidence>
<keyword evidence="3" id="KW-1185">Reference proteome</keyword>
<reference evidence="3" key="1">
    <citation type="journal article" date="2019" name="Int. J. Syst. Evol. Microbiol.">
        <title>The Global Catalogue of Microorganisms (GCM) 10K type strain sequencing project: providing services to taxonomists for standard genome sequencing and annotation.</title>
        <authorList>
            <consortium name="The Broad Institute Genomics Platform"/>
            <consortium name="The Broad Institute Genome Sequencing Center for Infectious Disease"/>
            <person name="Wu L."/>
            <person name="Ma J."/>
        </authorList>
    </citation>
    <scope>NUCLEOTIDE SEQUENCE [LARGE SCALE GENOMIC DNA]</scope>
    <source>
        <strain evidence="3">CGMCC 1.13587</strain>
    </source>
</reference>
<dbReference type="Pfam" id="PF01551">
    <property type="entry name" value="Peptidase_M23"/>
    <property type="match status" value="1"/>
</dbReference>
<dbReference type="InterPro" id="IPR016047">
    <property type="entry name" value="M23ase_b-sheet_dom"/>
</dbReference>
<name>A0ABW0T108_9GAMM</name>
<organism evidence="2 3">
    <name type="scientific">Rhodanobacter terrae</name>
    <dbReference type="NCBI Taxonomy" id="418647"/>
    <lineage>
        <taxon>Bacteria</taxon>
        <taxon>Pseudomonadati</taxon>
        <taxon>Pseudomonadota</taxon>
        <taxon>Gammaproteobacteria</taxon>
        <taxon>Lysobacterales</taxon>
        <taxon>Rhodanobacteraceae</taxon>
        <taxon>Rhodanobacter</taxon>
    </lineage>
</organism>
<accession>A0ABW0T108</accession>